<keyword evidence="1" id="KW-1133">Transmembrane helix</keyword>
<protein>
    <submittedName>
        <fullName evidence="2">Uncharacterized protein</fullName>
    </submittedName>
</protein>
<evidence type="ECO:0000313" key="2">
    <source>
        <dbReference type="EMBL" id="QBK90669.1"/>
    </source>
</evidence>
<evidence type="ECO:0000256" key="1">
    <source>
        <dbReference type="SAM" id="Phobius"/>
    </source>
</evidence>
<name>A0A481Z6B5_9VIRU</name>
<gene>
    <name evidence="2" type="ORF">LCPAC104_01660</name>
</gene>
<keyword evidence="1" id="KW-0812">Transmembrane</keyword>
<proteinExistence type="predicted"/>
<feature type="transmembrane region" description="Helical" evidence="1">
    <location>
        <begin position="54"/>
        <end position="78"/>
    </location>
</feature>
<dbReference type="EMBL" id="MK500495">
    <property type="protein sequence ID" value="QBK90669.1"/>
    <property type="molecule type" value="Genomic_DNA"/>
</dbReference>
<sequence>MSDSSDSENRWFRIITFIVSLFFLGISILNAVWYNRIRNGSCNALSKRDAEIGFWLNIFLAIIAGIIFIWALISLFYFSDYRNKEHVISNDEF</sequence>
<reference evidence="2" key="1">
    <citation type="journal article" date="2019" name="MBio">
        <title>Virus Genomes from Deep Sea Sediments Expand the Ocean Megavirome and Support Independent Origins of Viral Gigantism.</title>
        <authorList>
            <person name="Backstrom D."/>
            <person name="Yutin N."/>
            <person name="Jorgensen S.L."/>
            <person name="Dharamshi J."/>
            <person name="Homa F."/>
            <person name="Zaremba-Niedwiedzka K."/>
            <person name="Spang A."/>
            <person name="Wolf Y.I."/>
            <person name="Koonin E.V."/>
            <person name="Ettema T.J."/>
        </authorList>
    </citation>
    <scope>NUCLEOTIDE SEQUENCE</scope>
</reference>
<accession>A0A481Z6B5</accession>
<feature type="transmembrane region" description="Helical" evidence="1">
    <location>
        <begin position="12"/>
        <end position="34"/>
    </location>
</feature>
<keyword evidence="1" id="KW-0472">Membrane</keyword>
<organism evidence="2">
    <name type="scientific">Pithovirus LCPAC104</name>
    <dbReference type="NCBI Taxonomy" id="2506589"/>
    <lineage>
        <taxon>Viruses</taxon>
        <taxon>Pithoviruses</taxon>
    </lineage>
</organism>